<keyword evidence="3" id="KW-1185">Reference proteome</keyword>
<reference evidence="2" key="1">
    <citation type="submission" date="2021-10" db="EMBL/GenBank/DDBJ databases">
        <authorList>
            <person name="Piombo E."/>
        </authorList>
    </citation>
    <scope>NUCLEOTIDE SEQUENCE</scope>
</reference>
<organism evidence="2 3">
    <name type="scientific">Clonostachys rhizophaga</name>
    <dbReference type="NCBI Taxonomy" id="160324"/>
    <lineage>
        <taxon>Eukaryota</taxon>
        <taxon>Fungi</taxon>
        <taxon>Dikarya</taxon>
        <taxon>Ascomycota</taxon>
        <taxon>Pezizomycotina</taxon>
        <taxon>Sordariomycetes</taxon>
        <taxon>Hypocreomycetidae</taxon>
        <taxon>Hypocreales</taxon>
        <taxon>Bionectriaceae</taxon>
        <taxon>Clonostachys</taxon>
    </lineage>
</organism>
<dbReference type="Proteomes" id="UP000696573">
    <property type="component" value="Unassembled WGS sequence"/>
</dbReference>
<proteinExistence type="predicted"/>
<dbReference type="InterPro" id="IPR037401">
    <property type="entry name" value="SnoaL-like"/>
</dbReference>
<dbReference type="Pfam" id="PF13577">
    <property type="entry name" value="SnoaL_4"/>
    <property type="match status" value="1"/>
</dbReference>
<feature type="domain" description="SnoaL-like" evidence="1">
    <location>
        <begin position="11"/>
        <end position="141"/>
    </location>
</feature>
<comment type="caution">
    <text evidence="2">The sequence shown here is derived from an EMBL/GenBank/DDBJ whole genome shotgun (WGS) entry which is preliminary data.</text>
</comment>
<dbReference type="OrthoDB" id="2148716at2759"/>
<gene>
    <name evidence="2" type="ORF">CRHIZ90672A_00001595</name>
</gene>
<sequence length="161" mass="17703">MSSTVAIKLESLTPREAIIDVLSRVAIACDLNDLELFNSVWAGEDASAEIHDGELKALPNLALIRKHIFEMVGPMDTTHNVSNVRVDLKDGANTAFLTATSLAQHCPPGRGREPDGPKFLVGGQYSLDLVKNDANEWKIKKFGLKVIWREGDPSVMMPKQH</sequence>
<dbReference type="AlphaFoldDB" id="A0A9N9VPV3"/>
<evidence type="ECO:0000259" key="1">
    <source>
        <dbReference type="Pfam" id="PF13577"/>
    </source>
</evidence>
<dbReference type="Gene3D" id="3.10.450.50">
    <property type="match status" value="1"/>
</dbReference>
<accession>A0A9N9VPV3</accession>
<name>A0A9N9VPV3_9HYPO</name>
<dbReference type="SUPFAM" id="SSF54427">
    <property type="entry name" value="NTF2-like"/>
    <property type="match status" value="1"/>
</dbReference>
<dbReference type="InterPro" id="IPR032710">
    <property type="entry name" value="NTF2-like_dom_sf"/>
</dbReference>
<evidence type="ECO:0000313" key="3">
    <source>
        <dbReference type="Proteomes" id="UP000696573"/>
    </source>
</evidence>
<evidence type="ECO:0000313" key="2">
    <source>
        <dbReference type="EMBL" id="CAH0027629.1"/>
    </source>
</evidence>
<protein>
    <recommendedName>
        <fullName evidence="1">SnoaL-like domain-containing protein</fullName>
    </recommendedName>
</protein>
<dbReference type="EMBL" id="CABFNQ020000730">
    <property type="protein sequence ID" value="CAH0027629.1"/>
    <property type="molecule type" value="Genomic_DNA"/>
</dbReference>